<proteinExistence type="inferred from homology"/>
<dbReference type="Gene3D" id="1.10.10.10">
    <property type="entry name" value="Winged helix-like DNA-binding domain superfamily/Winged helix DNA-binding domain"/>
    <property type="match status" value="1"/>
</dbReference>
<organism evidence="6 7">
    <name type="scientific">Rhizobium setariae</name>
    <dbReference type="NCBI Taxonomy" id="2801340"/>
    <lineage>
        <taxon>Bacteria</taxon>
        <taxon>Pseudomonadati</taxon>
        <taxon>Pseudomonadota</taxon>
        <taxon>Alphaproteobacteria</taxon>
        <taxon>Hyphomicrobiales</taxon>
        <taxon>Rhizobiaceae</taxon>
        <taxon>Rhizobium/Agrobacterium group</taxon>
        <taxon>Rhizobium</taxon>
    </lineage>
</organism>
<dbReference type="SUPFAM" id="SSF53850">
    <property type="entry name" value="Periplasmic binding protein-like II"/>
    <property type="match status" value="1"/>
</dbReference>
<dbReference type="Gene3D" id="3.40.190.10">
    <property type="entry name" value="Periplasmic binding protein-like II"/>
    <property type="match status" value="2"/>
</dbReference>
<dbReference type="InterPro" id="IPR058163">
    <property type="entry name" value="LysR-type_TF_proteobact-type"/>
</dbReference>
<comment type="similarity">
    <text evidence="1">Belongs to the LysR transcriptional regulatory family.</text>
</comment>
<evidence type="ECO:0000313" key="6">
    <source>
        <dbReference type="EMBL" id="MBL0373618.1"/>
    </source>
</evidence>
<dbReference type="EMBL" id="JAEQNC010000009">
    <property type="protein sequence ID" value="MBL0373618.1"/>
    <property type="molecule type" value="Genomic_DNA"/>
</dbReference>
<evidence type="ECO:0000256" key="1">
    <source>
        <dbReference type="ARBA" id="ARBA00009437"/>
    </source>
</evidence>
<evidence type="ECO:0000256" key="3">
    <source>
        <dbReference type="ARBA" id="ARBA00023125"/>
    </source>
</evidence>
<evidence type="ECO:0000256" key="4">
    <source>
        <dbReference type="ARBA" id="ARBA00023163"/>
    </source>
</evidence>
<evidence type="ECO:0000259" key="5">
    <source>
        <dbReference type="PROSITE" id="PS50931"/>
    </source>
</evidence>
<dbReference type="InterPro" id="IPR005119">
    <property type="entry name" value="LysR_subst-bd"/>
</dbReference>
<dbReference type="InterPro" id="IPR036390">
    <property type="entry name" value="WH_DNA-bd_sf"/>
</dbReference>
<evidence type="ECO:0000256" key="2">
    <source>
        <dbReference type="ARBA" id="ARBA00023015"/>
    </source>
</evidence>
<gene>
    <name evidence="6" type="ORF">JJB09_16450</name>
</gene>
<dbReference type="RefSeq" id="WP_201660418.1">
    <property type="nucleotide sequence ID" value="NZ_JAEQNC010000009.1"/>
</dbReference>
<comment type="caution">
    <text evidence="6">The sequence shown here is derived from an EMBL/GenBank/DDBJ whole genome shotgun (WGS) entry which is preliminary data.</text>
</comment>
<dbReference type="GO" id="GO:0006351">
    <property type="term" value="P:DNA-templated transcription"/>
    <property type="evidence" value="ECO:0007669"/>
    <property type="project" value="TreeGrafter"/>
</dbReference>
<dbReference type="InterPro" id="IPR036388">
    <property type="entry name" value="WH-like_DNA-bd_sf"/>
</dbReference>
<accession>A0A936YNC2</accession>
<keyword evidence="7" id="KW-1185">Reference proteome</keyword>
<dbReference type="SUPFAM" id="SSF46785">
    <property type="entry name" value="Winged helix' DNA-binding domain"/>
    <property type="match status" value="1"/>
</dbReference>
<dbReference type="Pfam" id="PF03466">
    <property type="entry name" value="LysR_substrate"/>
    <property type="match status" value="1"/>
</dbReference>
<name>A0A936YNC2_9HYPH</name>
<dbReference type="GO" id="GO:0003700">
    <property type="term" value="F:DNA-binding transcription factor activity"/>
    <property type="evidence" value="ECO:0007669"/>
    <property type="project" value="InterPro"/>
</dbReference>
<dbReference type="PROSITE" id="PS50931">
    <property type="entry name" value="HTH_LYSR"/>
    <property type="match status" value="1"/>
</dbReference>
<dbReference type="PANTHER" id="PTHR30537">
    <property type="entry name" value="HTH-TYPE TRANSCRIPTIONAL REGULATOR"/>
    <property type="match status" value="1"/>
</dbReference>
<keyword evidence="2" id="KW-0805">Transcription regulation</keyword>
<keyword evidence="4" id="KW-0804">Transcription</keyword>
<evidence type="ECO:0000313" key="7">
    <source>
        <dbReference type="Proteomes" id="UP000633219"/>
    </source>
</evidence>
<dbReference type="GO" id="GO:0043565">
    <property type="term" value="F:sequence-specific DNA binding"/>
    <property type="evidence" value="ECO:0007669"/>
    <property type="project" value="TreeGrafter"/>
</dbReference>
<dbReference type="PANTHER" id="PTHR30537:SF79">
    <property type="entry name" value="TRANSCRIPTIONAL REGULATOR-RELATED"/>
    <property type="match status" value="1"/>
</dbReference>
<dbReference type="Pfam" id="PF00126">
    <property type="entry name" value="HTH_1"/>
    <property type="match status" value="1"/>
</dbReference>
<keyword evidence="3" id="KW-0238">DNA-binding</keyword>
<dbReference type="Proteomes" id="UP000633219">
    <property type="component" value="Unassembled WGS sequence"/>
</dbReference>
<dbReference type="AlphaFoldDB" id="A0A936YNC2"/>
<feature type="domain" description="HTH lysR-type" evidence="5">
    <location>
        <begin position="6"/>
        <end position="63"/>
    </location>
</feature>
<sequence>MPRFAMYLQYLPAFEAASRLGSVRAAAEELNLSPSAISLQLKKLSDTTGIALFERSGRNLALTQAGRDFSQAVALTLSQLDLAARGAREQDPDRQAKSLTISVPTALGIAWLSSVVVEFAESRNITNLTINEAIAHSAVDWEANDMAVVYDNPPFPGKHWQLLSEVRLQAVCSPILFPRLDLQHRDRKLNGIAVLHEDEGDEWKKWARACRVSLQGSPHVRVDSVAQAVASAVQGRGIALVSDVLTRNYLSEGRLIQPFSTSINAAAAYYIVCAAERAEDPLLLSLADRILESLKPARSGT</sequence>
<reference evidence="6" key="1">
    <citation type="submission" date="2021-01" db="EMBL/GenBank/DDBJ databases">
        <title>Rhizobium sp. strain KVB221 16S ribosomal RNA gene Genome sequencing and assembly.</title>
        <authorList>
            <person name="Kang M."/>
        </authorList>
    </citation>
    <scope>NUCLEOTIDE SEQUENCE</scope>
    <source>
        <strain evidence="6">KVB221</strain>
    </source>
</reference>
<protein>
    <submittedName>
        <fullName evidence="6">LysR family transcriptional regulator</fullName>
    </submittedName>
</protein>
<dbReference type="InterPro" id="IPR000847">
    <property type="entry name" value="LysR_HTH_N"/>
</dbReference>